<dbReference type="SUPFAM" id="SSF53335">
    <property type="entry name" value="S-adenosyl-L-methionine-dependent methyltransferases"/>
    <property type="match status" value="1"/>
</dbReference>
<dbReference type="OrthoDB" id="9811589at2"/>
<dbReference type="GO" id="GO:0032259">
    <property type="term" value="P:methylation"/>
    <property type="evidence" value="ECO:0007669"/>
    <property type="project" value="UniProtKB-KW"/>
</dbReference>
<dbReference type="InterPro" id="IPR029063">
    <property type="entry name" value="SAM-dependent_MTases_sf"/>
</dbReference>
<dbReference type="InterPro" id="IPR041698">
    <property type="entry name" value="Methyltransf_25"/>
</dbReference>
<protein>
    <submittedName>
        <fullName evidence="3">Methyltransferase domain-containing protein</fullName>
    </submittedName>
</protein>
<dbReference type="CDD" id="cd02440">
    <property type="entry name" value="AdoMet_MTases"/>
    <property type="match status" value="1"/>
</dbReference>
<name>A0A1G6BKN2_EUBOX</name>
<keyword evidence="3" id="KW-0489">Methyltransferase</keyword>
<dbReference type="Pfam" id="PF13649">
    <property type="entry name" value="Methyltransf_25"/>
    <property type="match status" value="1"/>
</dbReference>
<evidence type="ECO:0000259" key="2">
    <source>
        <dbReference type="Pfam" id="PF13649"/>
    </source>
</evidence>
<organism evidence="3 4">
    <name type="scientific">Eubacterium oxidoreducens</name>
    <dbReference type="NCBI Taxonomy" id="1732"/>
    <lineage>
        <taxon>Bacteria</taxon>
        <taxon>Bacillati</taxon>
        <taxon>Bacillota</taxon>
        <taxon>Clostridia</taxon>
        <taxon>Eubacteriales</taxon>
        <taxon>Eubacteriaceae</taxon>
        <taxon>Eubacterium</taxon>
    </lineage>
</organism>
<dbReference type="Gene3D" id="2.20.25.110">
    <property type="entry name" value="S-adenosyl-L-methionine-dependent methyltransferases"/>
    <property type="match status" value="1"/>
</dbReference>
<dbReference type="PANTHER" id="PTHR43861">
    <property type="entry name" value="TRANS-ACONITATE 2-METHYLTRANSFERASE-RELATED"/>
    <property type="match status" value="1"/>
</dbReference>
<sequence length="250" mass="29266">MASYEAFAQVYDLFMDNIPYETWCDNLLGFLQEAGIKEGLVVDLGCGTGVMTRMLELAGYDMIGIDLSQDMLWEARQHQIEEGSNILYLQQDMREFELYGTVRAIICICDSINYILKEEELVKVFSLVNNYLDPQGLFVFDFNTVYKYEQIGEEVICENRKEGSFIWENYYDVDTQINEYDLTLYIGSEHEGLYERYEENHRQRGYTLENMKECLEKAGMVYAASYDADTMKEVTKYSQRIYVLAYEKGK</sequence>
<dbReference type="RefSeq" id="WP_090173818.1">
    <property type="nucleotide sequence ID" value="NZ_FMXR01000011.1"/>
</dbReference>
<dbReference type="Proteomes" id="UP000199228">
    <property type="component" value="Unassembled WGS sequence"/>
</dbReference>
<evidence type="ECO:0000313" key="3">
    <source>
        <dbReference type="EMBL" id="SDB21190.1"/>
    </source>
</evidence>
<keyword evidence="1 3" id="KW-0808">Transferase</keyword>
<accession>A0A1G6BKN2</accession>
<dbReference type="EMBL" id="FMXR01000011">
    <property type="protein sequence ID" value="SDB21190.1"/>
    <property type="molecule type" value="Genomic_DNA"/>
</dbReference>
<dbReference type="STRING" id="1732.SAMN02910417_01578"/>
<evidence type="ECO:0000256" key="1">
    <source>
        <dbReference type="ARBA" id="ARBA00022679"/>
    </source>
</evidence>
<gene>
    <name evidence="3" type="ORF">SAMN02910417_01578</name>
</gene>
<feature type="domain" description="Methyltransferase" evidence="2">
    <location>
        <begin position="41"/>
        <end position="136"/>
    </location>
</feature>
<keyword evidence="4" id="KW-1185">Reference proteome</keyword>
<proteinExistence type="predicted"/>
<reference evidence="3 4" key="1">
    <citation type="submission" date="2016-10" db="EMBL/GenBank/DDBJ databases">
        <authorList>
            <person name="de Groot N.N."/>
        </authorList>
    </citation>
    <scope>NUCLEOTIDE SEQUENCE [LARGE SCALE GENOMIC DNA]</scope>
    <source>
        <strain evidence="3 4">DSM 3217</strain>
    </source>
</reference>
<dbReference type="AlphaFoldDB" id="A0A1G6BKN2"/>
<dbReference type="Gene3D" id="3.40.50.150">
    <property type="entry name" value="Vaccinia Virus protein VP39"/>
    <property type="match status" value="1"/>
</dbReference>
<dbReference type="GO" id="GO:0008168">
    <property type="term" value="F:methyltransferase activity"/>
    <property type="evidence" value="ECO:0007669"/>
    <property type="project" value="UniProtKB-KW"/>
</dbReference>
<evidence type="ECO:0000313" key="4">
    <source>
        <dbReference type="Proteomes" id="UP000199228"/>
    </source>
</evidence>